<dbReference type="VEuPathDB" id="FungiDB:RO3G_13529"/>
<dbReference type="Proteomes" id="UP000009138">
    <property type="component" value="Unassembled WGS sequence"/>
</dbReference>
<dbReference type="AlphaFoldDB" id="I1CK38"/>
<proteinExistence type="predicted"/>
<sequence length="184" mass="21667">MFVKSSFLVKRTVLNYTRSNIHTTAILRQRPKEYELRVGFGIAQMLKWSTNLYFDDISLDITRMRVLPNDAPDITDDEDSLYFSSIHDAEKDTQARGIVKRLEVRWKLQGKKSSLVFGHETTRHIEGVFVYKFNDLGYIEEHRIQRIVPPPSRRVLLLHSLGVRFRSIWWDYQGKRNPVLNPGF</sequence>
<dbReference type="eggNOG" id="ENOG502TA5A">
    <property type="taxonomic scope" value="Eukaryota"/>
</dbReference>
<gene>
    <name evidence="1" type="ORF">RO3G_13529</name>
</gene>
<protein>
    <submittedName>
        <fullName evidence="1">Uncharacterized protein</fullName>
    </submittedName>
</protein>
<dbReference type="GeneID" id="93620494"/>
<accession>I1CK38</accession>
<keyword evidence="2" id="KW-1185">Reference proteome</keyword>
<name>I1CK38_RHIO9</name>
<organism evidence="1 2">
    <name type="scientific">Rhizopus delemar (strain RA 99-880 / ATCC MYA-4621 / FGSC 9543 / NRRL 43880)</name>
    <name type="common">Mucormycosis agent</name>
    <name type="synonym">Rhizopus arrhizus var. delemar</name>
    <dbReference type="NCBI Taxonomy" id="246409"/>
    <lineage>
        <taxon>Eukaryota</taxon>
        <taxon>Fungi</taxon>
        <taxon>Fungi incertae sedis</taxon>
        <taxon>Mucoromycota</taxon>
        <taxon>Mucoromycotina</taxon>
        <taxon>Mucoromycetes</taxon>
        <taxon>Mucorales</taxon>
        <taxon>Mucorineae</taxon>
        <taxon>Rhizopodaceae</taxon>
        <taxon>Rhizopus</taxon>
    </lineage>
</organism>
<dbReference type="OrthoDB" id="1099063at2759"/>
<dbReference type="InParanoid" id="I1CK38"/>
<dbReference type="EMBL" id="CH476743">
    <property type="protein sequence ID" value="EIE88818.1"/>
    <property type="molecule type" value="Genomic_DNA"/>
</dbReference>
<dbReference type="OMA" id="ITKMRVL"/>
<reference evidence="1 2" key="1">
    <citation type="journal article" date="2009" name="PLoS Genet.">
        <title>Genomic analysis of the basal lineage fungus Rhizopus oryzae reveals a whole-genome duplication.</title>
        <authorList>
            <person name="Ma L.-J."/>
            <person name="Ibrahim A.S."/>
            <person name="Skory C."/>
            <person name="Grabherr M.G."/>
            <person name="Burger G."/>
            <person name="Butler M."/>
            <person name="Elias M."/>
            <person name="Idnurm A."/>
            <person name="Lang B.F."/>
            <person name="Sone T."/>
            <person name="Abe A."/>
            <person name="Calvo S.E."/>
            <person name="Corrochano L.M."/>
            <person name="Engels R."/>
            <person name="Fu J."/>
            <person name="Hansberg W."/>
            <person name="Kim J.-M."/>
            <person name="Kodira C.D."/>
            <person name="Koehrsen M.J."/>
            <person name="Liu B."/>
            <person name="Miranda-Saavedra D."/>
            <person name="O'Leary S."/>
            <person name="Ortiz-Castellanos L."/>
            <person name="Poulter R."/>
            <person name="Rodriguez-Romero J."/>
            <person name="Ruiz-Herrera J."/>
            <person name="Shen Y.-Q."/>
            <person name="Zeng Q."/>
            <person name="Galagan J."/>
            <person name="Birren B.W."/>
            <person name="Cuomo C.A."/>
            <person name="Wickes B.L."/>
        </authorList>
    </citation>
    <scope>NUCLEOTIDE SEQUENCE [LARGE SCALE GENOMIC DNA]</scope>
    <source>
        <strain evidence="2">RA 99-880 / ATCC MYA-4621 / FGSC 9543 / NRRL 43880</strain>
    </source>
</reference>
<dbReference type="RefSeq" id="XP_067524214.1">
    <property type="nucleotide sequence ID" value="XM_067668113.1"/>
</dbReference>
<dbReference type="STRING" id="246409.I1CK38"/>
<evidence type="ECO:0000313" key="1">
    <source>
        <dbReference type="EMBL" id="EIE88818.1"/>
    </source>
</evidence>
<evidence type="ECO:0000313" key="2">
    <source>
        <dbReference type="Proteomes" id="UP000009138"/>
    </source>
</evidence>